<feature type="region of interest" description="Disordered" evidence="2">
    <location>
        <begin position="1"/>
        <end position="59"/>
    </location>
</feature>
<dbReference type="PANTHER" id="PTHR10039:SF5">
    <property type="entry name" value="NACHT DOMAIN-CONTAINING PROTEIN"/>
    <property type="match status" value="1"/>
</dbReference>
<evidence type="ECO:0000256" key="1">
    <source>
        <dbReference type="ARBA" id="ARBA00022737"/>
    </source>
</evidence>
<evidence type="ECO:0000313" key="4">
    <source>
        <dbReference type="EMBL" id="USW50761.1"/>
    </source>
</evidence>
<evidence type="ECO:0000259" key="3">
    <source>
        <dbReference type="Pfam" id="PF24883"/>
    </source>
</evidence>
<sequence length="671" mass="75479">MSRAPLERLPLGSPASGSRRASRSLTPTSDGHAQKRRRVDAESEAHTDGSYASQQNHKHNLAKDYARVHNGNAYFSGTVNNYAAEAGRTRAADGQSKSLQDVMKSSEFEQIGDRHANIARPFGATCKWLLERPEWENWRDPNQLKQHHGFLWIKGKPGTGKSTIMKFAFDHASKEWQNDVPISYFFHARGQDLERDWPINLLKGLLEDAVAYLKDERLVCFIDALDECSEDEIWDLVSFLEELGEKAVEQEASLHICLSSRHYPHITFEKGVQLVLERQEGHQQDMEDYVKYLGNVNHELDLIVTYLKNSLRQASKLPDRQDKYVGEEVARFEAIRARIGVRPASLIEAPMLNEIRERRVYYLFESEANRLAFWKGPDTAKLIYPFLSFARGPMNITGICCQHARTLLRRRNRMVIGIEQAKKRASIEYASVFLRSAQSSIVCWHLTADRRVSCSLFKLPKELRYTIYDLVLGPDEYGRAIIEVITIPDIQTGQSRIELLETERPALLRTNSALCDEAAASYWEHSLVYLHVNIGFARGPGLTSSLSHSCGTIDAFRSLQSNAQNSLRNIEFRDGSDCHATKPSPVTFAGSANLVMTATYAGFARVSLPLGDAKATNSMGAISEHRKKTGMVRMLFIAVCYEAVQLGQKLAKSVTAKHGAREAAVLSAVFN</sequence>
<evidence type="ECO:0000256" key="2">
    <source>
        <dbReference type="SAM" id="MobiDB-lite"/>
    </source>
</evidence>
<dbReference type="GO" id="GO:0016787">
    <property type="term" value="F:hydrolase activity"/>
    <property type="evidence" value="ECO:0007669"/>
    <property type="project" value="UniProtKB-KW"/>
</dbReference>
<reference evidence="4" key="1">
    <citation type="submission" date="2022-06" db="EMBL/GenBank/DDBJ databases">
        <title>Complete genome sequences of two strains of the flax pathogen Septoria linicola.</title>
        <authorList>
            <person name="Lapalu N."/>
            <person name="Simon A."/>
            <person name="Demenou B."/>
            <person name="Paumier D."/>
            <person name="Guillot M.-P."/>
            <person name="Gout L."/>
            <person name="Valade R."/>
        </authorList>
    </citation>
    <scope>NUCLEOTIDE SEQUENCE</scope>
    <source>
        <strain evidence="4">SE15195</strain>
    </source>
</reference>
<evidence type="ECO:0000313" key="5">
    <source>
        <dbReference type="Proteomes" id="UP001056384"/>
    </source>
</evidence>
<dbReference type="InterPro" id="IPR027417">
    <property type="entry name" value="P-loop_NTPase"/>
</dbReference>
<protein>
    <submittedName>
        <fullName evidence="4">P-loop containing nucleoside triphosphate hydrolase</fullName>
    </submittedName>
</protein>
<dbReference type="EMBL" id="CP099420">
    <property type="protein sequence ID" value="USW50761.1"/>
    <property type="molecule type" value="Genomic_DNA"/>
</dbReference>
<dbReference type="SUPFAM" id="SSF52540">
    <property type="entry name" value="P-loop containing nucleoside triphosphate hydrolases"/>
    <property type="match status" value="1"/>
</dbReference>
<dbReference type="InterPro" id="IPR056884">
    <property type="entry name" value="NPHP3-like_N"/>
</dbReference>
<proteinExistence type="predicted"/>
<dbReference type="PANTHER" id="PTHR10039">
    <property type="entry name" value="AMELOGENIN"/>
    <property type="match status" value="1"/>
</dbReference>
<accession>A0A9Q9EGF2</accession>
<keyword evidence="1" id="KW-0677">Repeat</keyword>
<name>A0A9Q9EGF2_9PEZI</name>
<dbReference type="Gene3D" id="3.40.50.300">
    <property type="entry name" value="P-loop containing nucleotide triphosphate hydrolases"/>
    <property type="match status" value="1"/>
</dbReference>
<keyword evidence="4" id="KW-0378">Hydrolase</keyword>
<organism evidence="4 5">
    <name type="scientific">Septoria linicola</name>
    <dbReference type="NCBI Taxonomy" id="215465"/>
    <lineage>
        <taxon>Eukaryota</taxon>
        <taxon>Fungi</taxon>
        <taxon>Dikarya</taxon>
        <taxon>Ascomycota</taxon>
        <taxon>Pezizomycotina</taxon>
        <taxon>Dothideomycetes</taxon>
        <taxon>Dothideomycetidae</taxon>
        <taxon>Mycosphaerellales</taxon>
        <taxon>Mycosphaerellaceae</taxon>
        <taxon>Septoria</taxon>
    </lineage>
</organism>
<dbReference type="AlphaFoldDB" id="A0A9Q9EGF2"/>
<keyword evidence="5" id="KW-1185">Reference proteome</keyword>
<gene>
    <name evidence="4" type="ORF">Slin15195_G040800</name>
</gene>
<dbReference type="Pfam" id="PF24883">
    <property type="entry name" value="NPHP3_N"/>
    <property type="match status" value="1"/>
</dbReference>
<dbReference type="Proteomes" id="UP001056384">
    <property type="component" value="Chromosome 3"/>
</dbReference>
<feature type="domain" description="Nephrocystin 3-like N-terminal" evidence="3">
    <location>
        <begin position="125"/>
        <end position="207"/>
    </location>
</feature>